<evidence type="ECO:0000256" key="2">
    <source>
        <dbReference type="ARBA" id="ARBA00093774"/>
    </source>
</evidence>
<dbReference type="Pfam" id="PF26580">
    <property type="entry name" value="Mtb12_C"/>
    <property type="match status" value="1"/>
</dbReference>
<dbReference type="AlphaFoldDB" id="A0A1X1YN84"/>
<proteinExistence type="inferred from homology"/>
<evidence type="ECO:0000313" key="6">
    <source>
        <dbReference type="Proteomes" id="UP000193866"/>
    </source>
</evidence>
<evidence type="ECO:0000313" key="5">
    <source>
        <dbReference type="EMBL" id="ORW12483.1"/>
    </source>
</evidence>
<reference evidence="5 6" key="1">
    <citation type="submission" date="2016-01" db="EMBL/GenBank/DDBJ databases">
        <title>The new phylogeny of the genus Mycobacterium.</title>
        <authorList>
            <person name="Tarcisio F."/>
            <person name="Conor M."/>
            <person name="Antonella G."/>
            <person name="Elisabetta G."/>
            <person name="Giulia F.S."/>
            <person name="Sara T."/>
            <person name="Anna F."/>
            <person name="Clotilde B."/>
            <person name="Roberto B."/>
            <person name="Veronica D.S."/>
            <person name="Fabio R."/>
            <person name="Monica P."/>
            <person name="Olivier J."/>
            <person name="Enrico T."/>
            <person name="Nicola S."/>
        </authorList>
    </citation>
    <scope>NUCLEOTIDE SEQUENCE [LARGE SCALE GENOMIC DNA]</scope>
    <source>
        <strain evidence="5 6">DSM 45394</strain>
    </source>
</reference>
<feature type="domain" description="Low molecular weight antigen MTB12-like C-terminal" evidence="4">
    <location>
        <begin position="52"/>
        <end position="163"/>
    </location>
</feature>
<evidence type="ECO:0000259" key="4">
    <source>
        <dbReference type="Pfam" id="PF26580"/>
    </source>
</evidence>
<keyword evidence="1 3" id="KW-0732">Signal</keyword>
<comment type="similarity">
    <text evidence="2">Belongs to the MTB12 family.</text>
</comment>
<dbReference type="InterPro" id="IPR058644">
    <property type="entry name" value="Mtb12-like_C"/>
</dbReference>
<accession>A0A1X1YN84</accession>
<feature type="chain" id="PRO_5038719702" description="Low molecular weight antigen MTB12-like C-terminal domain-containing protein" evidence="3">
    <location>
        <begin position="23"/>
        <end position="165"/>
    </location>
</feature>
<sequence length="165" mass="16432">MSVKSLATAAAAAVVISAGASAVSYLATPAPASAEAPTTVFFAPLPLDPAADVPAPEQLTDVLNTLADPGIPAAGKSYLIEGGLGGAETALMDHKMQKAARNGKFPLAISVANVTPAGPGAATADVTASGPKMEPRSVNLTFVDQGGWKLSKTSLLTLSQMTSSN</sequence>
<feature type="signal peptide" evidence="3">
    <location>
        <begin position="1"/>
        <end position="22"/>
    </location>
</feature>
<dbReference type="EMBL" id="LQPG01000011">
    <property type="protein sequence ID" value="ORW12483.1"/>
    <property type="molecule type" value="Genomic_DNA"/>
</dbReference>
<dbReference type="Proteomes" id="UP000193866">
    <property type="component" value="Unassembled WGS sequence"/>
</dbReference>
<protein>
    <recommendedName>
        <fullName evidence="4">Low molecular weight antigen MTB12-like C-terminal domain-containing protein</fullName>
    </recommendedName>
</protein>
<evidence type="ECO:0000256" key="1">
    <source>
        <dbReference type="ARBA" id="ARBA00022729"/>
    </source>
</evidence>
<keyword evidence="6" id="KW-1185">Reference proteome</keyword>
<name>A0A1X1YN84_9MYCO</name>
<dbReference type="STRING" id="1108812.AWC16_08820"/>
<organism evidence="5 6">
    <name type="scientific">Mycolicibacter longobardus</name>
    <dbReference type="NCBI Taxonomy" id="1108812"/>
    <lineage>
        <taxon>Bacteria</taxon>
        <taxon>Bacillati</taxon>
        <taxon>Actinomycetota</taxon>
        <taxon>Actinomycetes</taxon>
        <taxon>Mycobacteriales</taxon>
        <taxon>Mycobacteriaceae</taxon>
        <taxon>Mycolicibacter</taxon>
    </lineage>
</organism>
<comment type="caution">
    <text evidence="5">The sequence shown here is derived from an EMBL/GenBank/DDBJ whole genome shotgun (WGS) entry which is preliminary data.</text>
</comment>
<evidence type="ECO:0000256" key="3">
    <source>
        <dbReference type="SAM" id="SignalP"/>
    </source>
</evidence>
<gene>
    <name evidence="5" type="ORF">AWC16_08820</name>
</gene>